<dbReference type="InterPro" id="IPR008926">
    <property type="entry name" value="RNR_R1-su_N"/>
</dbReference>
<proteinExistence type="predicted"/>
<dbReference type="EMBL" id="JASCZI010273330">
    <property type="protein sequence ID" value="MED6224658.1"/>
    <property type="molecule type" value="Genomic_DNA"/>
</dbReference>
<dbReference type="PANTHER" id="PTHR11573:SF6">
    <property type="entry name" value="RIBONUCLEOSIDE-DIPHOSPHATE REDUCTASE LARGE SUBUNIT"/>
    <property type="match status" value="1"/>
</dbReference>
<accession>A0ABU6ZRQ0</accession>
<gene>
    <name evidence="1" type="primary">RNR1_6</name>
    <name evidence="1" type="ORF">PIB30_086235</name>
</gene>
<dbReference type="InterPro" id="IPR039718">
    <property type="entry name" value="Rrm1"/>
</dbReference>
<keyword evidence="1" id="KW-0560">Oxidoreductase</keyword>
<dbReference type="SUPFAM" id="SSF48168">
    <property type="entry name" value="R1 subunit of ribonucleotide reductase, N-terminal domain"/>
    <property type="match status" value="1"/>
</dbReference>
<evidence type="ECO:0000313" key="1">
    <source>
        <dbReference type="EMBL" id="MED6224658.1"/>
    </source>
</evidence>
<organism evidence="1 2">
    <name type="scientific">Stylosanthes scabra</name>
    <dbReference type="NCBI Taxonomy" id="79078"/>
    <lineage>
        <taxon>Eukaryota</taxon>
        <taxon>Viridiplantae</taxon>
        <taxon>Streptophyta</taxon>
        <taxon>Embryophyta</taxon>
        <taxon>Tracheophyta</taxon>
        <taxon>Spermatophyta</taxon>
        <taxon>Magnoliopsida</taxon>
        <taxon>eudicotyledons</taxon>
        <taxon>Gunneridae</taxon>
        <taxon>Pentapetalae</taxon>
        <taxon>rosids</taxon>
        <taxon>fabids</taxon>
        <taxon>Fabales</taxon>
        <taxon>Fabaceae</taxon>
        <taxon>Papilionoideae</taxon>
        <taxon>50 kb inversion clade</taxon>
        <taxon>dalbergioids sensu lato</taxon>
        <taxon>Dalbergieae</taxon>
        <taxon>Pterocarpus clade</taxon>
        <taxon>Stylosanthes</taxon>
    </lineage>
</organism>
<dbReference type="PANTHER" id="PTHR11573">
    <property type="entry name" value="RIBONUCLEOSIDE-DIPHOSPHATE REDUCTASE LARGE CHAIN"/>
    <property type="match status" value="1"/>
</dbReference>
<reference evidence="1 2" key="1">
    <citation type="journal article" date="2023" name="Plants (Basel)">
        <title>Bridging the Gap: Combining Genomics and Transcriptomics Approaches to Understand Stylosanthes scabra, an Orphan Legume from the Brazilian Caatinga.</title>
        <authorList>
            <person name="Ferreira-Neto J.R.C."/>
            <person name="da Silva M.D."/>
            <person name="Binneck E."/>
            <person name="de Melo N.F."/>
            <person name="da Silva R.H."/>
            <person name="de Melo A.L.T.M."/>
            <person name="Pandolfi V."/>
            <person name="Bustamante F.O."/>
            <person name="Brasileiro-Vidal A.C."/>
            <person name="Benko-Iseppon A.M."/>
        </authorList>
    </citation>
    <scope>NUCLEOTIDE SEQUENCE [LARGE SCALE GENOMIC DNA]</scope>
    <source>
        <tissue evidence="1">Leaves</tissue>
    </source>
</reference>
<dbReference type="GO" id="GO:0004748">
    <property type="term" value="F:ribonucleoside-diphosphate reductase activity, thioredoxin disulfide as acceptor"/>
    <property type="evidence" value="ECO:0007669"/>
    <property type="project" value="UniProtKB-EC"/>
</dbReference>
<dbReference type="Gene3D" id="3.20.70.20">
    <property type="match status" value="1"/>
</dbReference>
<sequence>MTTNHPDYASLAARISVANLHENTSESFSQMVQIMYNHFNERDGLKAPLIANDVYEIIMKANVNCLDGEIKYERDYDYDYFGFKTLERLYLMKAEW</sequence>
<dbReference type="EC" id="1.17.4.1" evidence="1"/>
<name>A0ABU6ZRQ0_9FABA</name>
<evidence type="ECO:0000313" key="2">
    <source>
        <dbReference type="Proteomes" id="UP001341840"/>
    </source>
</evidence>
<keyword evidence="2" id="KW-1185">Reference proteome</keyword>
<protein>
    <submittedName>
        <fullName evidence="1">Ribonucleotide-diphosphate reductase subunit rnr1</fullName>
        <ecNumber evidence="1">1.17.4.1</ecNumber>
    </submittedName>
</protein>
<dbReference type="Proteomes" id="UP001341840">
    <property type="component" value="Unassembled WGS sequence"/>
</dbReference>
<comment type="caution">
    <text evidence="1">The sequence shown here is derived from an EMBL/GenBank/DDBJ whole genome shotgun (WGS) entry which is preliminary data.</text>
</comment>